<comment type="caution">
    <text evidence="2">The sequence shown here is derived from an EMBL/GenBank/DDBJ whole genome shotgun (WGS) entry which is preliminary data.</text>
</comment>
<organism evidence="2 3">
    <name type="scientific">Paramecium pentaurelia</name>
    <dbReference type="NCBI Taxonomy" id="43138"/>
    <lineage>
        <taxon>Eukaryota</taxon>
        <taxon>Sar</taxon>
        <taxon>Alveolata</taxon>
        <taxon>Ciliophora</taxon>
        <taxon>Intramacronucleata</taxon>
        <taxon>Oligohymenophorea</taxon>
        <taxon>Peniculida</taxon>
        <taxon>Parameciidae</taxon>
        <taxon>Paramecium</taxon>
    </lineage>
</organism>
<protein>
    <submittedName>
        <fullName evidence="2">Uncharacterized protein</fullName>
    </submittedName>
</protein>
<evidence type="ECO:0000313" key="2">
    <source>
        <dbReference type="EMBL" id="CAD8151772.1"/>
    </source>
</evidence>
<feature type="coiled-coil region" evidence="1">
    <location>
        <begin position="166"/>
        <end position="193"/>
    </location>
</feature>
<dbReference type="Proteomes" id="UP000689195">
    <property type="component" value="Unassembled WGS sequence"/>
</dbReference>
<dbReference type="EMBL" id="CAJJDO010000022">
    <property type="protein sequence ID" value="CAD8151772.1"/>
    <property type="molecule type" value="Genomic_DNA"/>
</dbReference>
<evidence type="ECO:0000256" key="1">
    <source>
        <dbReference type="SAM" id="Coils"/>
    </source>
</evidence>
<evidence type="ECO:0000313" key="3">
    <source>
        <dbReference type="Proteomes" id="UP000689195"/>
    </source>
</evidence>
<sequence>MNQQQIIILGNKQMKFKLRIFQTETNLKQTIEQIVQNITIKLKQQETDQFIKELNSPMLAQDSSMTLYQAPIENSSSTQDILGKIVVQEIKKVRAVKQFIFNQFCSNDRFLDKSINSSLNTQQQQIQINNAPNKNRQNNGGSPSKFQNKAFLQEPQLDQKLQNQQLKQLDQFIQNTNQQYFQLQEQIKKQICELQIQQNLQVSNIIIGIIYQKN</sequence>
<gene>
    <name evidence="2" type="ORF">PPENT_87.1.T0220096</name>
</gene>
<keyword evidence="3" id="KW-1185">Reference proteome</keyword>
<proteinExistence type="predicted"/>
<accession>A0A8S1TKH7</accession>
<dbReference type="AlphaFoldDB" id="A0A8S1TKH7"/>
<reference evidence="2" key="1">
    <citation type="submission" date="2021-01" db="EMBL/GenBank/DDBJ databases">
        <authorList>
            <consortium name="Genoscope - CEA"/>
            <person name="William W."/>
        </authorList>
    </citation>
    <scope>NUCLEOTIDE SEQUENCE</scope>
</reference>
<name>A0A8S1TKH7_9CILI</name>
<keyword evidence="1" id="KW-0175">Coiled coil</keyword>